<name>A0A0G4JWJ0_9GAMM</name>
<evidence type="ECO:0000313" key="2">
    <source>
        <dbReference type="Proteomes" id="UP000044377"/>
    </source>
</evidence>
<accession>A0A0G4JWJ0</accession>
<evidence type="ECO:0000313" key="1">
    <source>
        <dbReference type="EMBL" id="CPR17183.1"/>
    </source>
</evidence>
<dbReference type="EMBL" id="CGIG01000001">
    <property type="protein sequence ID" value="CPR17183.1"/>
    <property type="molecule type" value="Genomic_DNA"/>
</dbReference>
<dbReference type="Proteomes" id="UP000044377">
    <property type="component" value="Unassembled WGS sequence"/>
</dbReference>
<dbReference type="AlphaFoldDB" id="A0A0G4JWJ0"/>
<keyword evidence="2" id="KW-1185">Reference proteome</keyword>
<proteinExistence type="predicted"/>
<protein>
    <submittedName>
        <fullName evidence="1">Uncharacterized protein</fullName>
    </submittedName>
</protein>
<gene>
    <name evidence="1" type="ORF">BN1221_02498c</name>
</gene>
<sequence length="37" mass="4388">MPIMPAGYDNASFRVKNRHGCHFIFLLSFVMKNRIFE</sequence>
<organism evidence="1 2">
    <name type="scientific">Brenneria goodwinii</name>
    <dbReference type="NCBI Taxonomy" id="1109412"/>
    <lineage>
        <taxon>Bacteria</taxon>
        <taxon>Pseudomonadati</taxon>
        <taxon>Pseudomonadota</taxon>
        <taxon>Gammaproteobacteria</taxon>
        <taxon>Enterobacterales</taxon>
        <taxon>Pectobacteriaceae</taxon>
        <taxon>Brenneria</taxon>
    </lineage>
</organism>
<reference evidence="2" key="1">
    <citation type="submission" date="2015-01" db="EMBL/GenBank/DDBJ databases">
        <authorList>
            <person name="Paterson Steve"/>
        </authorList>
    </citation>
    <scope>NUCLEOTIDE SEQUENCE [LARGE SCALE GENOMIC DNA]</scope>
    <source>
        <strain evidence="2">OBR1</strain>
    </source>
</reference>